<dbReference type="PANTHER" id="PTHR34580:SF3">
    <property type="entry name" value="PROTEIN PAFB"/>
    <property type="match status" value="1"/>
</dbReference>
<feature type="domain" description="Helix-turn-helix type 11" evidence="1">
    <location>
        <begin position="47"/>
        <end position="93"/>
    </location>
</feature>
<organism evidence="2 3">
    <name type="scientific">Boseongicola aestuarii</name>
    <dbReference type="NCBI Taxonomy" id="1470561"/>
    <lineage>
        <taxon>Bacteria</taxon>
        <taxon>Pseudomonadati</taxon>
        <taxon>Pseudomonadota</taxon>
        <taxon>Alphaproteobacteria</taxon>
        <taxon>Rhodobacterales</taxon>
        <taxon>Paracoccaceae</taxon>
        <taxon>Boseongicola</taxon>
    </lineage>
</organism>
<evidence type="ECO:0000313" key="2">
    <source>
        <dbReference type="EMBL" id="SMX25380.1"/>
    </source>
</evidence>
<reference evidence="2 3" key="1">
    <citation type="submission" date="2017-05" db="EMBL/GenBank/DDBJ databases">
        <authorList>
            <person name="Song R."/>
            <person name="Chenine A.L."/>
            <person name="Ruprecht R.M."/>
        </authorList>
    </citation>
    <scope>NUCLEOTIDE SEQUENCE [LARGE SCALE GENOMIC DNA]</scope>
    <source>
        <strain evidence="2 3">CECT 8489</strain>
    </source>
</reference>
<dbReference type="SUPFAM" id="SSF46785">
    <property type="entry name" value="Winged helix' DNA-binding domain"/>
    <property type="match status" value="1"/>
</dbReference>
<dbReference type="EMBL" id="FXXQ01000016">
    <property type="protein sequence ID" value="SMX25380.1"/>
    <property type="molecule type" value="Genomic_DNA"/>
</dbReference>
<dbReference type="InterPro" id="IPR036388">
    <property type="entry name" value="WH-like_DNA-bd_sf"/>
</dbReference>
<evidence type="ECO:0000313" key="3">
    <source>
        <dbReference type="Proteomes" id="UP000201838"/>
    </source>
</evidence>
<protein>
    <submittedName>
        <fullName evidence="2">HTH domain protein</fullName>
    </submittedName>
</protein>
<accession>A0A238J5Z9</accession>
<dbReference type="PANTHER" id="PTHR34580">
    <property type="match status" value="1"/>
</dbReference>
<dbReference type="AlphaFoldDB" id="A0A238J5Z9"/>
<evidence type="ECO:0000259" key="1">
    <source>
        <dbReference type="Pfam" id="PF08279"/>
    </source>
</evidence>
<dbReference type="Gene3D" id="1.10.10.10">
    <property type="entry name" value="Winged helix-like DNA-binding domain superfamily/Winged helix DNA-binding domain"/>
    <property type="match status" value="1"/>
</dbReference>
<keyword evidence="3" id="KW-1185">Reference proteome</keyword>
<dbReference type="Proteomes" id="UP000201838">
    <property type="component" value="Unassembled WGS sequence"/>
</dbReference>
<name>A0A238J5Z9_9RHOB</name>
<proteinExistence type="predicted"/>
<sequence>MVSGCLKDLTRSSLTDLCQQGLLECHQQVEGGLVRCPASRACLKSSILHAARGPISTEALAETLEVSKRTIDRDVAALQAKRIPTEGEAAVGYVMRRGYVLPPLYFDLEEIEALRVGLMMLRRTGDGSLKRAASRIIQKIYVLQAEDPRLHVSPWGAPLDDPATGCDVLEEDFRDQAAVLHALWSE</sequence>
<dbReference type="InterPro" id="IPR051534">
    <property type="entry name" value="CBASS_pafABC_assoc_protein"/>
</dbReference>
<gene>
    <name evidence="2" type="ORF">BOA8489_03523</name>
</gene>
<dbReference type="Pfam" id="PF08279">
    <property type="entry name" value="HTH_11"/>
    <property type="match status" value="1"/>
</dbReference>
<dbReference type="InterPro" id="IPR013196">
    <property type="entry name" value="HTH_11"/>
</dbReference>
<dbReference type="InterPro" id="IPR036390">
    <property type="entry name" value="WH_DNA-bd_sf"/>
</dbReference>